<dbReference type="HOGENOM" id="CLU_116457_1_1_1"/>
<dbReference type="InterPro" id="IPR013766">
    <property type="entry name" value="Thioredoxin_domain"/>
</dbReference>
<keyword evidence="10" id="KW-1185">Reference proteome</keyword>
<dbReference type="Gene3D" id="3.40.30.10">
    <property type="entry name" value="Glutaredoxin"/>
    <property type="match status" value="1"/>
</dbReference>
<dbReference type="eggNOG" id="KOG2501">
    <property type="taxonomic scope" value="Eukaryota"/>
</dbReference>
<dbReference type="Proteomes" id="UP000013827">
    <property type="component" value="Unassembled WGS sequence"/>
</dbReference>
<dbReference type="InterPro" id="IPR036249">
    <property type="entry name" value="Thioredoxin-like_sf"/>
</dbReference>
<dbReference type="InterPro" id="IPR052259">
    <property type="entry name" value="Nucleoredoxin-like"/>
</dbReference>
<dbReference type="GO" id="GO:0047134">
    <property type="term" value="F:protein-disulfide reductase [NAD(P)H] activity"/>
    <property type="evidence" value="ECO:0007669"/>
    <property type="project" value="UniProtKB-EC"/>
</dbReference>
<evidence type="ECO:0000256" key="5">
    <source>
        <dbReference type="ARBA" id="ARBA00025782"/>
    </source>
</evidence>
<accession>A0A0D3JSD6</accession>
<dbReference type="InterPro" id="IPR012336">
    <property type="entry name" value="Thioredoxin-like_fold"/>
</dbReference>
<evidence type="ECO:0000256" key="4">
    <source>
        <dbReference type="ARBA" id="ARBA00023027"/>
    </source>
</evidence>
<dbReference type="EnsemblProtists" id="EOD26421">
    <property type="protein sequence ID" value="EOD26421"/>
    <property type="gene ID" value="EMIHUDRAFT_47849"/>
</dbReference>
<evidence type="ECO:0000256" key="3">
    <source>
        <dbReference type="ARBA" id="ARBA00023002"/>
    </source>
</evidence>
<dbReference type="EC" id="1.8.1.8" evidence="1"/>
<evidence type="ECO:0000256" key="2">
    <source>
        <dbReference type="ARBA" id="ARBA00022737"/>
    </source>
</evidence>
<dbReference type="PROSITE" id="PS51352">
    <property type="entry name" value="THIOREDOXIN_2"/>
    <property type="match status" value="1"/>
</dbReference>
<reference evidence="9" key="2">
    <citation type="submission" date="2024-10" db="UniProtKB">
        <authorList>
            <consortium name="EnsemblProtists"/>
        </authorList>
    </citation>
    <scope>IDENTIFICATION</scope>
</reference>
<dbReference type="RefSeq" id="XP_005778850.1">
    <property type="nucleotide sequence ID" value="XM_005778793.1"/>
</dbReference>
<comment type="similarity">
    <text evidence="5">Belongs to the nucleoredoxin family.</text>
</comment>
<proteinExistence type="inferred from homology"/>
<dbReference type="PaxDb" id="2903-EOD26421"/>
<keyword evidence="3" id="KW-0560">Oxidoreductase</keyword>
<evidence type="ECO:0000256" key="7">
    <source>
        <dbReference type="ARBA" id="ARBA00047804"/>
    </source>
</evidence>
<organism evidence="9 10">
    <name type="scientific">Emiliania huxleyi (strain CCMP1516)</name>
    <dbReference type="NCBI Taxonomy" id="280463"/>
    <lineage>
        <taxon>Eukaryota</taxon>
        <taxon>Haptista</taxon>
        <taxon>Haptophyta</taxon>
        <taxon>Prymnesiophyceae</taxon>
        <taxon>Isochrysidales</taxon>
        <taxon>Noelaerhabdaceae</taxon>
        <taxon>Emiliania</taxon>
    </lineage>
</organism>
<comment type="catalytic activity">
    <reaction evidence="6">
        <text>[protein]-dithiol + NAD(+) = [protein]-disulfide + NADH + H(+)</text>
        <dbReference type="Rhea" id="RHEA:18749"/>
        <dbReference type="Rhea" id="RHEA-COMP:10593"/>
        <dbReference type="Rhea" id="RHEA-COMP:10594"/>
        <dbReference type="ChEBI" id="CHEBI:15378"/>
        <dbReference type="ChEBI" id="CHEBI:29950"/>
        <dbReference type="ChEBI" id="CHEBI:50058"/>
        <dbReference type="ChEBI" id="CHEBI:57540"/>
        <dbReference type="ChEBI" id="CHEBI:57945"/>
        <dbReference type="EC" id="1.8.1.8"/>
    </reaction>
</comment>
<evidence type="ECO:0000313" key="9">
    <source>
        <dbReference type="EnsemblProtists" id="EOD26421"/>
    </source>
</evidence>
<dbReference type="PANTHER" id="PTHR13871:SF96">
    <property type="entry name" value="THIOREDOXIN DOMAIN-CONTAINING PROTEIN"/>
    <property type="match status" value="1"/>
</dbReference>
<keyword evidence="2" id="KW-0677">Repeat</keyword>
<dbReference type="GeneID" id="17271967"/>
<dbReference type="AlphaFoldDB" id="A0A0D3JSD6"/>
<dbReference type="PANTHER" id="PTHR13871">
    <property type="entry name" value="THIOREDOXIN"/>
    <property type="match status" value="1"/>
</dbReference>
<dbReference type="Pfam" id="PF13905">
    <property type="entry name" value="Thioredoxin_8"/>
    <property type="match status" value="1"/>
</dbReference>
<protein>
    <recommendedName>
        <fullName evidence="1">protein-disulfide reductase</fullName>
        <ecNumber evidence="1">1.8.1.8</ecNumber>
    </recommendedName>
</protein>
<reference evidence="10" key="1">
    <citation type="journal article" date="2013" name="Nature">
        <title>Pan genome of the phytoplankton Emiliania underpins its global distribution.</title>
        <authorList>
            <person name="Read B.A."/>
            <person name="Kegel J."/>
            <person name="Klute M.J."/>
            <person name="Kuo A."/>
            <person name="Lefebvre S.C."/>
            <person name="Maumus F."/>
            <person name="Mayer C."/>
            <person name="Miller J."/>
            <person name="Monier A."/>
            <person name="Salamov A."/>
            <person name="Young J."/>
            <person name="Aguilar M."/>
            <person name="Claverie J.M."/>
            <person name="Frickenhaus S."/>
            <person name="Gonzalez K."/>
            <person name="Herman E.K."/>
            <person name="Lin Y.C."/>
            <person name="Napier J."/>
            <person name="Ogata H."/>
            <person name="Sarno A.F."/>
            <person name="Shmutz J."/>
            <person name="Schroeder D."/>
            <person name="de Vargas C."/>
            <person name="Verret F."/>
            <person name="von Dassow P."/>
            <person name="Valentin K."/>
            <person name="Van de Peer Y."/>
            <person name="Wheeler G."/>
            <person name="Dacks J.B."/>
            <person name="Delwiche C.F."/>
            <person name="Dyhrman S.T."/>
            <person name="Glockner G."/>
            <person name="John U."/>
            <person name="Richards T."/>
            <person name="Worden A.Z."/>
            <person name="Zhang X."/>
            <person name="Grigoriev I.V."/>
            <person name="Allen A.E."/>
            <person name="Bidle K."/>
            <person name="Borodovsky M."/>
            <person name="Bowler C."/>
            <person name="Brownlee C."/>
            <person name="Cock J.M."/>
            <person name="Elias M."/>
            <person name="Gladyshev V.N."/>
            <person name="Groth M."/>
            <person name="Guda C."/>
            <person name="Hadaegh A."/>
            <person name="Iglesias-Rodriguez M.D."/>
            <person name="Jenkins J."/>
            <person name="Jones B.M."/>
            <person name="Lawson T."/>
            <person name="Leese F."/>
            <person name="Lindquist E."/>
            <person name="Lobanov A."/>
            <person name="Lomsadze A."/>
            <person name="Malik S.B."/>
            <person name="Marsh M.E."/>
            <person name="Mackinder L."/>
            <person name="Mock T."/>
            <person name="Mueller-Roeber B."/>
            <person name="Pagarete A."/>
            <person name="Parker M."/>
            <person name="Probert I."/>
            <person name="Quesneville H."/>
            <person name="Raines C."/>
            <person name="Rensing S.A."/>
            <person name="Riano-Pachon D.M."/>
            <person name="Richier S."/>
            <person name="Rokitta S."/>
            <person name="Shiraiwa Y."/>
            <person name="Soanes D.M."/>
            <person name="van der Giezen M."/>
            <person name="Wahlund T.M."/>
            <person name="Williams B."/>
            <person name="Wilson W."/>
            <person name="Wolfe G."/>
            <person name="Wurch L.L."/>
        </authorList>
    </citation>
    <scope>NUCLEOTIDE SEQUENCE</scope>
</reference>
<dbReference type="KEGG" id="ehx:EMIHUDRAFT_47849"/>
<evidence type="ECO:0000256" key="1">
    <source>
        <dbReference type="ARBA" id="ARBA00012612"/>
    </source>
</evidence>
<evidence type="ECO:0000256" key="6">
    <source>
        <dbReference type="ARBA" id="ARBA00047388"/>
    </source>
</evidence>
<sequence length="104" mass="11688">ERLRGRVVGLYFTASWCGPCRRFTPKLVQLYEAAAAARAPDGLELVLVSWDEIGDERREYARQAGMRWLALPHSREARALADELTLRYDVTSIPALVVVEVSAD</sequence>
<feature type="domain" description="Thioredoxin" evidence="8">
    <location>
        <begin position="1"/>
        <end position="104"/>
    </location>
</feature>
<keyword evidence="4" id="KW-0520">NAD</keyword>
<comment type="catalytic activity">
    <reaction evidence="7">
        <text>[protein]-dithiol + NADP(+) = [protein]-disulfide + NADPH + H(+)</text>
        <dbReference type="Rhea" id="RHEA:18753"/>
        <dbReference type="Rhea" id="RHEA-COMP:10593"/>
        <dbReference type="Rhea" id="RHEA-COMP:10594"/>
        <dbReference type="ChEBI" id="CHEBI:15378"/>
        <dbReference type="ChEBI" id="CHEBI:29950"/>
        <dbReference type="ChEBI" id="CHEBI:50058"/>
        <dbReference type="ChEBI" id="CHEBI:57783"/>
        <dbReference type="ChEBI" id="CHEBI:58349"/>
        <dbReference type="EC" id="1.8.1.8"/>
    </reaction>
</comment>
<evidence type="ECO:0000259" key="8">
    <source>
        <dbReference type="PROSITE" id="PS51352"/>
    </source>
</evidence>
<dbReference type="SUPFAM" id="SSF52833">
    <property type="entry name" value="Thioredoxin-like"/>
    <property type="match status" value="1"/>
</dbReference>
<dbReference type="STRING" id="2903.R1ETX8"/>
<evidence type="ECO:0000313" key="10">
    <source>
        <dbReference type="Proteomes" id="UP000013827"/>
    </source>
</evidence>
<name>A0A0D3JSD6_EMIH1</name>